<accession>X6MFG7</accession>
<evidence type="ECO:0000313" key="2">
    <source>
        <dbReference type="Proteomes" id="UP000023152"/>
    </source>
</evidence>
<name>X6MFG7_RETFI</name>
<feature type="non-terminal residue" evidence="1">
    <location>
        <position position="145"/>
    </location>
</feature>
<sequence length="145" mass="17221">MMQASFKSIQLCKINKYLMEELPLKLKRIQHKSPRNYYYLIDVQVEMDVHYMKFVLQISKLLLLTLLLIGNNDSDCVNRILIMPPKNKYKFVEKLESVEMPTSKGEVETPSLWHIGFKYLILVSNVLFKKFVSFCELSFLFFKKK</sequence>
<evidence type="ECO:0000313" key="1">
    <source>
        <dbReference type="EMBL" id="ETO12172.1"/>
    </source>
</evidence>
<reference evidence="1 2" key="1">
    <citation type="journal article" date="2013" name="Curr. Biol.">
        <title>The Genome of the Foraminiferan Reticulomyxa filosa.</title>
        <authorList>
            <person name="Glockner G."/>
            <person name="Hulsmann N."/>
            <person name="Schleicher M."/>
            <person name="Noegel A.A."/>
            <person name="Eichinger L."/>
            <person name="Gallinger C."/>
            <person name="Pawlowski J."/>
            <person name="Sierra R."/>
            <person name="Euteneuer U."/>
            <person name="Pillet L."/>
            <person name="Moustafa A."/>
            <person name="Platzer M."/>
            <person name="Groth M."/>
            <person name="Szafranski K."/>
            <person name="Schliwa M."/>
        </authorList>
    </citation>
    <scope>NUCLEOTIDE SEQUENCE [LARGE SCALE GENOMIC DNA]</scope>
</reference>
<dbReference type="AlphaFoldDB" id="X6MFG7"/>
<comment type="caution">
    <text evidence="1">The sequence shown here is derived from an EMBL/GenBank/DDBJ whole genome shotgun (WGS) entry which is preliminary data.</text>
</comment>
<proteinExistence type="predicted"/>
<organism evidence="1 2">
    <name type="scientific">Reticulomyxa filosa</name>
    <dbReference type="NCBI Taxonomy" id="46433"/>
    <lineage>
        <taxon>Eukaryota</taxon>
        <taxon>Sar</taxon>
        <taxon>Rhizaria</taxon>
        <taxon>Retaria</taxon>
        <taxon>Foraminifera</taxon>
        <taxon>Monothalamids</taxon>
        <taxon>Reticulomyxidae</taxon>
        <taxon>Reticulomyxa</taxon>
    </lineage>
</organism>
<keyword evidence="2" id="KW-1185">Reference proteome</keyword>
<gene>
    <name evidence="1" type="ORF">RFI_25204</name>
</gene>
<protein>
    <submittedName>
        <fullName evidence="1">Uncharacterized protein</fullName>
    </submittedName>
</protein>
<dbReference type="Proteomes" id="UP000023152">
    <property type="component" value="Unassembled WGS sequence"/>
</dbReference>
<dbReference type="EMBL" id="ASPP01021659">
    <property type="protein sequence ID" value="ETO12172.1"/>
    <property type="molecule type" value="Genomic_DNA"/>
</dbReference>